<feature type="region of interest" description="Disordered" evidence="1">
    <location>
        <begin position="42"/>
        <end position="69"/>
    </location>
</feature>
<organism evidence="3 4">
    <name type="scientific">Candidatus Ruthia endofausta</name>
    <dbReference type="NCBI Taxonomy" id="2738852"/>
    <lineage>
        <taxon>Bacteria</taxon>
        <taxon>Pseudomonadati</taxon>
        <taxon>Pseudomonadota</taxon>
        <taxon>Gammaproteobacteria</taxon>
        <taxon>Candidatus Pseudothioglobaceae</taxon>
        <taxon>Candidatus Ruthturnera</taxon>
    </lineage>
</organism>
<keyword evidence="4" id="KW-1185">Reference proteome</keyword>
<dbReference type="EMBL" id="CP054490">
    <property type="protein sequence ID" value="QKQ24306.1"/>
    <property type="molecule type" value="Genomic_DNA"/>
</dbReference>
<dbReference type="Proteomes" id="UP000509429">
    <property type="component" value="Chromosome"/>
</dbReference>
<protein>
    <recommendedName>
        <fullName evidence="2">MvaI/BcnI restriction endonuclease domain-containing protein</fullName>
    </recommendedName>
</protein>
<gene>
    <name evidence="3" type="ORF">HUE58_04030</name>
</gene>
<reference evidence="3 4" key="1">
    <citation type="submission" date="2020-05" db="EMBL/GenBank/DDBJ databases">
        <title>Horizontal transmission and recombination maintain forever young bacterial symbiont genomes.</title>
        <authorList>
            <person name="Russell S.L."/>
            <person name="Pepper-Tunick E."/>
            <person name="Svedberg J."/>
            <person name="Byrne A."/>
            <person name="Ruelas Castillo J."/>
            <person name="Vollmers C."/>
            <person name="Beinart R.A."/>
            <person name="Corbett-Detig R."/>
        </authorList>
    </citation>
    <scope>NUCLEOTIDE SEQUENCE [LARGE SCALE GENOMIC DNA]</scope>
    <source>
        <strain evidence="3">JDF_Ridge</strain>
    </source>
</reference>
<dbReference type="Pfam" id="PF15515">
    <property type="entry name" value="MvaI_BcnI"/>
    <property type="match status" value="1"/>
</dbReference>
<dbReference type="Gene3D" id="3.40.210.20">
    <property type="entry name" value="MvaI/BcnI restriction endonuclease, catalytic domain"/>
    <property type="match status" value="1"/>
</dbReference>
<evidence type="ECO:0000256" key="1">
    <source>
        <dbReference type="SAM" id="MobiDB-lite"/>
    </source>
</evidence>
<name>A0A6N0HPS1_9GAMM</name>
<evidence type="ECO:0000313" key="3">
    <source>
        <dbReference type="EMBL" id="QKQ24306.1"/>
    </source>
</evidence>
<dbReference type="InterPro" id="IPR029127">
    <property type="entry name" value="MvaI_BcnI"/>
</dbReference>
<sequence length="69" mass="7611">MSETAEELLNKLILVSSKGFIPTVIVGDTDVRMTLETGLGIKANSNKEPNYKGIESKSSRVSENKKKRE</sequence>
<dbReference type="KEGG" id="reo:HUE58_04030"/>
<dbReference type="AlphaFoldDB" id="A0A6N0HPS1"/>
<proteinExistence type="predicted"/>
<feature type="compositionally biased region" description="Basic and acidic residues" evidence="1">
    <location>
        <begin position="54"/>
        <end position="69"/>
    </location>
</feature>
<dbReference type="InterPro" id="IPR043004">
    <property type="entry name" value="MvaI_BcnI_cat"/>
</dbReference>
<evidence type="ECO:0000313" key="4">
    <source>
        <dbReference type="Proteomes" id="UP000509429"/>
    </source>
</evidence>
<accession>A0A6N0HPS1</accession>
<evidence type="ECO:0000259" key="2">
    <source>
        <dbReference type="Pfam" id="PF15515"/>
    </source>
</evidence>
<dbReference type="RefSeq" id="WP_174605743.1">
    <property type="nucleotide sequence ID" value="NZ_CP054490.1"/>
</dbReference>
<feature type="domain" description="MvaI/BcnI restriction endonuclease" evidence="2">
    <location>
        <begin position="9"/>
        <end position="63"/>
    </location>
</feature>